<accession>X0VJM2</accession>
<dbReference type="EMBL" id="BARS01020930">
    <property type="protein sequence ID" value="GAG12703.1"/>
    <property type="molecule type" value="Genomic_DNA"/>
</dbReference>
<evidence type="ECO:0000259" key="1">
    <source>
        <dbReference type="Pfam" id="PF13600"/>
    </source>
</evidence>
<dbReference type="Pfam" id="PF13600">
    <property type="entry name" value="DUF4140"/>
    <property type="match status" value="1"/>
</dbReference>
<evidence type="ECO:0000313" key="2">
    <source>
        <dbReference type="EMBL" id="GAG12703.1"/>
    </source>
</evidence>
<reference evidence="2" key="1">
    <citation type="journal article" date="2014" name="Front. Microbiol.">
        <title>High frequency of phylogenetically diverse reductive dehalogenase-homologous genes in deep subseafloor sedimentary metagenomes.</title>
        <authorList>
            <person name="Kawai M."/>
            <person name="Futagami T."/>
            <person name="Toyoda A."/>
            <person name="Takaki Y."/>
            <person name="Nishi S."/>
            <person name="Hori S."/>
            <person name="Arai W."/>
            <person name="Tsubouchi T."/>
            <person name="Morono Y."/>
            <person name="Uchiyama I."/>
            <person name="Ito T."/>
            <person name="Fujiyama A."/>
            <person name="Inagaki F."/>
            <person name="Takami H."/>
        </authorList>
    </citation>
    <scope>NUCLEOTIDE SEQUENCE</scope>
    <source>
        <strain evidence="2">Expedition CK06-06</strain>
    </source>
</reference>
<gene>
    <name evidence="2" type="ORF">S01H1_33695</name>
</gene>
<feature type="non-terminal residue" evidence="2">
    <location>
        <position position="272"/>
    </location>
</feature>
<organism evidence="2">
    <name type="scientific">marine sediment metagenome</name>
    <dbReference type="NCBI Taxonomy" id="412755"/>
    <lineage>
        <taxon>unclassified sequences</taxon>
        <taxon>metagenomes</taxon>
        <taxon>ecological metagenomes</taxon>
    </lineage>
</organism>
<proteinExistence type="predicted"/>
<dbReference type="PANTHER" id="PTHR31005:SF8">
    <property type="entry name" value="DUF4139 DOMAIN-CONTAINING PROTEIN"/>
    <property type="match status" value="1"/>
</dbReference>
<dbReference type="PANTHER" id="PTHR31005">
    <property type="entry name" value="DUF4139 DOMAIN-CONTAINING PROTEIN"/>
    <property type="match status" value="1"/>
</dbReference>
<dbReference type="AlphaFoldDB" id="X0VJM2"/>
<comment type="caution">
    <text evidence="2">The sequence shown here is derived from an EMBL/GenBank/DDBJ whole genome shotgun (WGS) entry which is preliminary data.</text>
</comment>
<protein>
    <recommendedName>
        <fullName evidence="1">DUF4140 domain-containing protein</fullName>
    </recommendedName>
</protein>
<name>X0VJM2_9ZZZZ</name>
<sequence>GEVMSIVRRVKGWLSAVVGLLLAVLLLPGMVAAEPQALPGKVTEVTLYRGQAMVTRAIPVKAPQGSVEIIVGDLPEQVVTGSLFAEGSEGIEVRAVRFRTRAVGEEPRDEVRELDEEIKKINFELKSASKMQELLAKRSAYLDGLEGFVAPTAKIELSQGVLDAEALKEITTFSFEERKKIATEQIELEQSVEKTNEQLSLATRKRAELTGGASQTVREAVVFVEKRNADEGTIRLRYLVESCGWSPTYTFRAAADQEEIRVECNALIQQMT</sequence>
<feature type="domain" description="DUF4140" evidence="1">
    <location>
        <begin position="45"/>
        <end position="142"/>
    </location>
</feature>
<feature type="non-terminal residue" evidence="2">
    <location>
        <position position="1"/>
    </location>
</feature>
<dbReference type="InterPro" id="IPR011935">
    <property type="entry name" value="CHP02231"/>
</dbReference>
<dbReference type="InterPro" id="IPR025554">
    <property type="entry name" value="DUF4140"/>
</dbReference>